<evidence type="ECO:0000259" key="10">
    <source>
        <dbReference type="PROSITE" id="PS50110"/>
    </source>
</evidence>
<evidence type="ECO:0000256" key="8">
    <source>
        <dbReference type="SAM" id="Phobius"/>
    </source>
</evidence>
<dbReference type="InterPro" id="IPR003661">
    <property type="entry name" value="HisK_dim/P_dom"/>
</dbReference>
<dbReference type="InterPro" id="IPR004358">
    <property type="entry name" value="Sig_transdc_His_kin-like_C"/>
</dbReference>
<evidence type="ECO:0000313" key="12">
    <source>
        <dbReference type="EMBL" id="MVO17501.1"/>
    </source>
</evidence>
<evidence type="ECO:0000259" key="11">
    <source>
        <dbReference type="PROSITE" id="PS50885"/>
    </source>
</evidence>
<dbReference type="GO" id="GO:0000155">
    <property type="term" value="F:phosphorelay sensor kinase activity"/>
    <property type="evidence" value="ECO:0007669"/>
    <property type="project" value="InterPro"/>
</dbReference>
<feature type="modified residue" description="4-aspartylphosphate" evidence="7">
    <location>
        <position position="654"/>
    </location>
</feature>
<dbReference type="SMART" id="SM00387">
    <property type="entry name" value="HATPase_c"/>
    <property type="match status" value="1"/>
</dbReference>
<dbReference type="Gene3D" id="3.40.50.2300">
    <property type="match status" value="1"/>
</dbReference>
<dbReference type="PROSITE" id="PS50109">
    <property type="entry name" value="HIS_KIN"/>
    <property type="match status" value="1"/>
</dbReference>
<dbReference type="Pfam" id="PF00512">
    <property type="entry name" value="HisKA"/>
    <property type="match status" value="1"/>
</dbReference>
<keyword evidence="4 7" id="KW-0597">Phosphoprotein</keyword>
<dbReference type="Pfam" id="PF02518">
    <property type="entry name" value="HATPase_c"/>
    <property type="match status" value="1"/>
</dbReference>
<proteinExistence type="predicted"/>
<dbReference type="PANTHER" id="PTHR43047:SF64">
    <property type="entry name" value="HISTIDINE KINASE CONTAINING CHEY-HOMOLOGOUS RECEIVER DOMAIN AND PAS DOMAIN-RELATED"/>
    <property type="match status" value="1"/>
</dbReference>
<dbReference type="InterPro" id="IPR036097">
    <property type="entry name" value="HisK_dim/P_sf"/>
</dbReference>
<name>A0A6L6WJG4_9RHOB</name>
<dbReference type="PANTHER" id="PTHR43047">
    <property type="entry name" value="TWO-COMPONENT HISTIDINE PROTEIN KINASE"/>
    <property type="match status" value="1"/>
</dbReference>
<dbReference type="SUPFAM" id="SSF52172">
    <property type="entry name" value="CheY-like"/>
    <property type="match status" value="1"/>
</dbReference>
<evidence type="ECO:0000313" key="13">
    <source>
        <dbReference type="Proteomes" id="UP000478892"/>
    </source>
</evidence>
<gene>
    <name evidence="12" type="ORF">GO984_16935</name>
</gene>
<protein>
    <recommendedName>
        <fullName evidence="3">histidine kinase</fullName>
        <ecNumber evidence="3">2.7.13.3</ecNumber>
    </recommendedName>
</protein>
<reference evidence="12 13" key="1">
    <citation type="submission" date="2019-12" db="EMBL/GenBank/DDBJ databases">
        <authorList>
            <person name="Zhang Y.-J."/>
        </authorList>
    </citation>
    <scope>NUCLEOTIDE SEQUENCE [LARGE SCALE GENOMIC DNA]</scope>
    <source>
        <strain evidence="12 13">CY05</strain>
    </source>
</reference>
<evidence type="ECO:0000256" key="4">
    <source>
        <dbReference type="ARBA" id="ARBA00022553"/>
    </source>
</evidence>
<evidence type="ECO:0000256" key="7">
    <source>
        <dbReference type="PROSITE-ProRule" id="PRU00169"/>
    </source>
</evidence>
<dbReference type="Pfam" id="PF00072">
    <property type="entry name" value="Response_reg"/>
    <property type="match status" value="1"/>
</dbReference>
<feature type="domain" description="Response regulatory" evidence="10">
    <location>
        <begin position="605"/>
        <end position="721"/>
    </location>
</feature>
<dbReference type="InterPro" id="IPR036890">
    <property type="entry name" value="HATPase_C_sf"/>
</dbReference>
<keyword evidence="8" id="KW-0472">Membrane</keyword>
<dbReference type="PROSITE" id="PS50885">
    <property type="entry name" value="HAMP"/>
    <property type="match status" value="1"/>
</dbReference>
<dbReference type="CDD" id="cd00082">
    <property type="entry name" value="HisKA"/>
    <property type="match status" value="1"/>
</dbReference>
<evidence type="ECO:0000256" key="5">
    <source>
        <dbReference type="ARBA" id="ARBA00022679"/>
    </source>
</evidence>
<dbReference type="Gene3D" id="3.30.565.10">
    <property type="entry name" value="Histidine kinase-like ATPase, C-terminal domain"/>
    <property type="match status" value="1"/>
</dbReference>
<dbReference type="InterPro" id="IPR011006">
    <property type="entry name" value="CheY-like_superfamily"/>
</dbReference>
<evidence type="ECO:0000256" key="1">
    <source>
        <dbReference type="ARBA" id="ARBA00000085"/>
    </source>
</evidence>
<dbReference type="FunFam" id="3.30.565.10:FF:000006">
    <property type="entry name" value="Sensor histidine kinase WalK"/>
    <property type="match status" value="1"/>
</dbReference>
<dbReference type="InterPro" id="IPR001789">
    <property type="entry name" value="Sig_transdc_resp-reg_receiver"/>
</dbReference>
<dbReference type="InterPro" id="IPR005467">
    <property type="entry name" value="His_kinase_dom"/>
</dbReference>
<comment type="subcellular location">
    <subcellularLocation>
        <location evidence="2">Membrane</location>
    </subcellularLocation>
</comment>
<dbReference type="PROSITE" id="PS50110">
    <property type="entry name" value="RESPONSE_REGULATORY"/>
    <property type="match status" value="1"/>
</dbReference>
<evidence type="ECO:0000256" key="2">
    <source>
        <dbReference type="ARBA" id="ARBA00004370"/>
    </source>
</evidence>
<sequence>MKVSIKFAVFSIVALAGLVMLSLIGLSRYTLPIGSKVQAEILKISQMNFALGQFEIDFLLARRAEKDFLLRLADVYALRHAKLVAKLHTTLEEIQVLSDEIGGLGEISKEISILTFAITEYQQNFAELLHSNRRLGFDETSGLQGQLRQAVHGVEAALAQSNRHELTAKMLMMRRHEKDFIMRVDVAYLKQLNARVEEFHSFPVSLFESTDQQAEINALLATYHSTFAKFVQETLRERNLREVLSRNFAEAEPVLNSIHARALNRLQEGLAEAETQSQTLRDQSLAAGLGGLLLFVGISFVVAQAISRPLSGVHDALIQMSTGDFSKMLPKSQITEISAVAAAVEDFRQARDDALSGEKAKAKLFTVMSHEMRTPLTGVLGSMELLGTTETTSEQDGYLDAMRVSGELLLHHVNEVLELSGLESSVTLRKPRSFDLYELVHGLIGSQQATAKSQGNKLELQCDLGGTPFVIGRPNQIQKALLNLVGNALKFTTNGIVSVQIERKSDGNQVEFLVSDTGTGIAPEDLERIFDDFVTLDTSYSRTEQGTGLGLAITRGIVEVLGGRIEAKSEPSEGSQFRILLPLPQSETKQKETPADESKIPSSRHLLVVEDNDINRVLLAKTLQQMGHQVTVAAGGAEAVETARDGRYDMVLMDISMPEVDGIEAYRRIRAQNLLHGVGVVALTAHVSESDQNRILKAGFSEVATKPISRKELEKLVSRHTSVETAGLR</sequence>
<comment type="catalytic activity">
    <reaction evidence="1">
        <text>ATP + protein L-histidine = ADP + protein N-phospho-L-histidine.</text>
        <dbReference type="EC" id="2.7.13.3"/>
    </reaction>
</comment>
<dbReference type="CDD" id="cd17546">
    <property type="entry name" value="REC_hyHK_CKI1_RcsC-like"/>
    <property type="match status" value="1"/>
</dbReference>
<keyword evidence="8" id="KW-1133">Transmembrane helix</keyword>
<dbReference type="Gene3D" id="1.10.287.130">
    <property type="match status" value="1"/>
</dbReference>
<dbReference type="EMBL" id="WQLV01000011">
    <property type="protein sequence ID" value="MVO17501.1"/>
    <property type="molecule type" value="Genomic_DNA"/>
</dbReference>
<evidence type="ECO:0000259" key="9">
    <source>
        <dbReference type="PROSITE" id="PS50109"/>
    </source>
</evidence>
<comment type="caution">
    <text evidence="12">The sequence shown here is derived from an EMBL/GenBank/DDBJ whole genome shotgun (WGS) entry which is preliminary data.</text>
</comment>
<organism evidence="12 13">
    <name type="scientific">Parasedimentitalea huanghaiensis</name>
    <dbReference type="NCBI Taxonomy" id="2682100"/>
    <lineage>
        <taxon>Bacteria</taxon>
        <taxon>Pseudomonadati</taxon>
        <taxon>Pseudomonadota</taxon>
        <taxon>Alphaproteobacteria</taxon>
        <taxon>Rhodobacterales</taxon>
        <taxon>Paracoccaceae</taxon>
        <taxon>Parasedimentitalea</taxon>
    </lineage>
</organism>
<dbReference type="CDD" id="cd16922">
    <property type="entry name" value="HATPase_EvgS-ArcB-TorS-like"/>
    <property type="match status" value="1"/>
</dbReference>
<keyword evidence="8" id="KW-0812">Transmembrane</keyword>
<dbReference type="Proteomes" id="UP000478892">
    <property type="component" value="Unassembled WGS sequence"/>
</dbReference>
<dbReference type="InterPro" id="IPR003660">
    <property type="entry name" value="HAMP_dom"/>
</dbReference>
<dbReference type="SUPFAM" id="SSF55874">
    <property type="entry name" value="ATPase domain of HSP90 chaperone/DNA topoisomerase II/histidine kinase"/>
    <property type="match status" value="1"/>
</dbReference>
<dbReference type="AlphaFoldDB" id="A0A6L6WJG4"/>
<dbReference type="InterPro" id="IPR003594">
    <property type="entry name" value="HATPase_dom"/>
</dbReference>
<dbReference type="SMART" id="SM01358">
    <property type="entry name" value="HBM"/>
    <property type="match status" value="1"/>
</dbReference>
<accession>A0A6L6WJG4</accession>
<feature type="transmembrane region" description="Helical" evidence="8">
    <location>
        <begin position="6"/>
        <end position="26"/>
    </location>
</feature>
<keyword evidence="5" id="KW-0808">Transferase</keyword>
<dbReference type="GO" id="GO:0016020">
    <property type="term" value="C:membrane"/>
    <property type="evidence" value="ECO:0007669"/>
    <property type="project" value="UniProtKB-SubCell"/>
</dbReference>
<keyword evidence="13" id="KW-1185">Reference proteome</keyword>
<dbReference type="SMART" id="SM00388">
    <property type="entry name" value="HisKA"/>
    <property type="match status" value="1"/>
</dbReference>
<keyword evidence="6" id="KW-0418">Kinase</keyword>
<feature type="domain" description="Histidine kinase" evidence="9">
    <location>
        <begin position="367"/>
        <end position="585"/>
    </location>
</feature>
<dbReference type="EC" id="2.7.13.3" evidence="3"/>
<evidence type="ECO:0000256" key="3">
    <source>
        <dbReference type="ARBA" id="ARBA00012438"/>
    </source>
</evidence>
<dbReference type="SUPFAM" id="SSF47384">
    <property type="entry name" value="Homodimeric domain of signal transducing histidine kinase"/>
    <property type="match status" value="1"/>
</dbReference>
<dbReference type="Gene3D" id="6.10.340.10">
    <property type="match status" value="1"/>
</dbReference>
<dbReference type="PRINTS" id="PR00344">
    <property type="entry name" value="BCTRLSENSOR"/>
</dbReference>
<dbReference type="SMART" id="SM00448">
    <property type="entry name" value="REC"/>
    <property type="match status" value="1"/>
</dbReference>
<evidence type="ECO:0000256" key="6">
    <source>
        <dbReference type="ARBA" id="ARBA00022777"/>
    </source>
</evidence>
<feature type="domain" description="HAMP" evidence="11">
    <location>
        <begin position="304"/>
        <end position="356"/>
    </location>
</feature>
<dbReference type="InterPro" id="IPR032255">
    <property type="entry name" value="HBM"/>
</dbReference>